<dbReference type="Gene3D" id="3.40.50.720">
    <property type="entry name" value="NAD(P)-binding Rossmann-like Domain"/>
    <property type="match status" value="1"/>
</dbReference>
<dbReference type="SUPFAM" id="SSF51735">
    <property type="entry name" value="NAD(P)-binding Rossmann-fold domains"/>
    <property type="match status" value="1"/>
</dbReference>
<dbReference type="Gene3D" id="3.30.360.10">
    <property type="entry name" value="Dihydrodipicolinate Reductase, domain 2"/>
    <property type="match status" value="1"/>
</dbReference>
<dbReference type="GO" id="GO:0000166">
    <property type="term" value="F:nucleotide binding"/>
    <property type="evidence" value="ECO:0007669"/>
    <property type="project" value="InterPro"/>
</dbReference>
<dbReference type="PANTHER" id="PTHR43818">
    <property type="entry name" value="BCDNA.GH03377"/>
    <property type="match status" value="1"/>
</dbReference>
<feature type="domain" description="Gfo/Idh/MocA-like oxidoreductase N-terminal" evidence="1">
    <location>
        <begin position="34"/>
        <end position="154"/>
    </location>
</feature>
<protein>
    <submittedName>
        <fullName evidence="3">Myo-inositol 2-dehydrogenase</fullName>
    </submittedName>
</protein>
<evidence type="ECO:0000313" key="3">
    <source>
        <dbReference type="EMBL" id="AXC12696.1"/>
    </source>
</evidence>
<dbReference type="EMBL" id="CP030840">
    <property type="protein sequence ID" value="AXC12696.1"/>
    <property type="molecule type" value="Genomic_DNA"/>
</dbReference>
<proteinExistence type="predicted"/>
<dbReference type="Pfam" id="PF22725">
    <property type="entry name" value="GFO_IDH_MocA_C3"/>
    <property type="match status" value="1"/>
</dbReference>
<reference evidence="3 4" key="1">
    <citation type="journal article" date="2018" name="Front. Microbiol.">
        <title>Hydrolytic Capabilities as a Key to Environmental Success: Chitinolytic and Cellulolytic Acidobacteria From Acidic Sub-arctic Soils and Boreal Peatlands.</title>
        <authorList>
            <person name="Belova S.E."/>
            <person name="Ravin N.V."/>
            <person name="Pankratov T.A."/>
            <person name="Rakitin A.L."/>
            <person name="Ivanova A.A."/>
            <person name="Beletsky A.V."/>
            <person name="Mardanov A.V."/>
            <person name="Sinninghe Damste J.S."/>
            <person name="Dedysh S.N."/>
        </authorList>
    </citation>
    <scope>NUCLEOTIDE SEQUENCE [LARGE SCALE GENOMIC DNA]</scope>
    <source>
        <strain evidence="3 4">SBC82</strain>
    </source>
</reference>
<dbReference type="KEGG" id="abas:ACPOL_3409"/>
<dbReference type="RefSeq" id="WP_114207837.1">
    <property type="nucleotide sequence ID" value="NZ_CP030840.1"/>
</dbReference>
<gene>
    <name evidence="3" type="ORF">ACPOL_3409</name>
</gene>
<dbReference type="SUPFAM" id="SSF55347">
    <property type="entry name" value="Glyceraldehyde-3-phosphate dehydrogenase-like, C-terminal domain"/>
    <property type="match status" value="1"/>
</dbReference>
<dbReference type="InterPro" id="IPR050463">
    <property type="entry name" value="Gfo/Idh/MocA_oxidrdct_glycsds"/>
</dbReference>
<dbReference type="InterPro" id="IPR000683">
    <property type="entry name" value="Gfo/Idh/MocA-like_OxRdtase_N"/>
</dbReference>
<dbReference type="OrthoDB" id="127850at2"/>
<dbReference type="InterPro" id="IPR036291">
    <property type="entry name" value="NAD(P)-bd_dom_sf"/>
</dbReference>
<evidence type="ECO:0000259" key="2">
    <source>
        <dbReference type="Pfam" id="PF22725"/>
    </source>
</evidence>
<feature type="domain" description="GFO/IDH/MocA-like oxidoreductase" evidence="2">
    <location>
        <begin position="223"/>
        <end position="315"/>
    </location>
</feature>
<keyword evidence="4" id="KW-1185">Reference proteome</keyword>
<sequence length="392" mass="43611">MNRRDFLFTAATATAGMSARSYTQVLGANNRVGLGVIGLGRRGTIVSAAFVQDDRVSIRAVCDIYDAQTKSYVSRVIKSSPSPAAYVAYEELLSRKDVDAVLISTPDHLHVTIAKDALSASKHIFLEKPTLHHWSERSTLVDAAATHKLVLQCGMQQRSTAHYIRAKQEIFSQQKLGKVIFARAVWHNFPWQTRNIKPEPQPAGLDWTRFLGPAPRVPYEKVRYSSWRYFPDYGNGLLADILTHWADVAQWMLEDAHPQSAAALGGIYQLHDGRENPDTVSAIVQYKDWNLNFESSVLPIRNDQPSVFFEGIEGTLDLSRDGFTYTPTQGDAIQVKSTESLERAHTKNFLDAIVTGSTVSAPLQAGIEASRPVQMALQSYRTQKIVSEADFS</sequence>
<dbReference type="InterPro" id="IPR055170">
    <property type="entry name" value="GFO_IDH_MocA-like_dom"/>
</dbReference>
<accession>A0A2Z5G2E0</accession>
<dbReference type="Proteomes" id="UP000253606">
    <property type="component" value="Chromosome"/>
</dbReference>
<evidence type="ECO:0000313" key="4">
    <source>
        <dbReference type="Proteomes" id="UP000253606"/>
    </source>
</evidence>
<name>A0A2Z5G2E0_9BACT</name>
<evidence type="ECO:0000259" key="1">
    <source>
        <dbReference type="Pfam" id="PF01408"/>
    </source>
</evidence>
<dbReference type="PANTHER" id="PTHR43818:SF5">
    <property type="entry name" value="OXIDOREDUCTASE FAMILY PROTEIN"/>
    <property type="match status" value="1"/>
</dbReference>
<dbReference type="Pfam" id="PF01408">
    <property type="entry name" value="GFO_IDH_MocA"/>
    <property type="match status" value="1"/>
</dbReference>
<organism evidence="3 4">
    <name type="scientific">Acidisarcina polymorpha</name>
    <dbReference type="NCBI Taxonomy" id="2211140"/>
    <lineage>
        <taxon>Bacteria</taxon>
        <taxon>Pseudomonadati</taxon>
        <taxon>Acidobacteriota</taxon>
        <taxon>Terriglobia</taxon>
        <taxon>Terriglobales</taxon>
        <taxon>Acidobacteriaceae</taxon>
        <taxon>Acidisarcina</taxon>
    </lineage>
</organism>
<dbReference type="AlphaFoldDB" id="A0A2Z5G2E0"/>